<feature type="region of interest" description="Disordered" evidence="1">
    <location>
        <begin position="602"/>
        <end position="699"/>
    </location>
</feature>
<evidence type="ECO:0000256" key="1">
    <source>
        <dbReference type="SAM" id="MobiDB-lite"/>
    </source>
</evidence>
<feature type="compositionally biased region" description="Acidic residues" evidence="1">
    <location>
        <begin position="480"/>
        <end position="514"/>
    </location>
</feature>
<feature type="compositionally biased region" description="Basic and acidic residues" evidence="1">
    <location>
        <begin position="622"/>
        <end position="632"/>
    </location>
</feature>
<reference evidence="2 3" key="1">
    <citation type="submission" date="2019-02" db="EMBL/GenBank/DDBJ databases">
        <title>Genome sequencing of the rare red list fungi Phlebia centrifuga.</title>
        <authorList>
            <person name="Buettner E."/>
            <person name="Kellner H."/>
        </authorList>
    </citation>
    <scope>NUCLEOTIDE SEQUENCE [LARGE SCALE GENOMIC DNA]</scope>
    <source>
        <strain evidence="2 3">DSM 108282</strain>
    </source>
</reference>
<accession>A0A4S4KPQ1</accession>
<protein>
    <submittedName>
        <fullName evidence="2">Uncharacterized protein</fullName>
    </submittedName>
</protein>
<sequence>MLDDVGGTVKDFGNFCEVYYRQKSIIKAIRSAKYKGKLSGYVGKFADHKKELNFLLTTQASLKVADIQIDVKRIVAFIDTKSAKEQKADDLVDAMGGLDVVLKDDKVLNELADKLGDKMDASTRRGVRADLEEVLKANASERLFVETGSRLPADPGFCRDFHKDDPVELDAGPHEYIDDPDIKAVWKGEQMGSRTKRENSGFLGRYLHRKFLMHEVETGSPHPDHWTLHFLSKIIFYPSIGDGIDEDSSGFVSVHEVNNFINSRPSGLNWSVAQWIAFWAAGPYKTDVEHQSKIQIMGSELEKLADDVLPQNEKRVKYFCAMTKKLKLLSVYDNILDFYGESEDDDGAYDSLEELRVAWRNLEIKRIKANLETTKYRLKGIEAVAVVTDGRRIEQSLMCLIYLLLHHHLKIVRLARNQRVSVAEFEDMRETWEYLFEAFDKRLDNLLEVWRQQRLDISNQVDCYAGGLFKDWHERRQAQEELDDSDNDDSDYDYDYTSEDEDEEDTDDGYEQESADPHDRELASVISSAPGGRKKEKDLPENLLLYPVPEAMEFENEDGLSTEDESDWESPAVRKKRAETAVVERLKTIEAKLESIEGLLLRVVPNEEHPTNGDGASSSTRNPEDASEHDTEPSDMAPRLMPNIPPPEDIRESKRVTTRQNGDESFEMKQMKEDEVPVLEKGYDVTPYRQEDGDGLQEEDQGCCCVCF</sequence>
<dbReference type="EMBL" id="SGPJ01000046">
    <property type="protein sequence ID" value="THH00555.1"/>
    <property type="molecule type" value="Genomic_DNA"/>
</dbReference>
<proteinExistence type="predicted"/>
<gene>
    <name evidence="2" type="ORF">EW026_g1980</name>
</gene>
<evidence type="ECO:0000313" key="2">
    <source>
        <dbReference type="EMBL" id="THH00555.1"/>
    </source>
</evidence>
<keyword evidence="3" id="KW-1185">Reference proteome</keyword>
<dbReference type="InterPro" id="IPR018247">
    <property type="entry name" value="EF_Hand_1_Ca_BS"/>
</dbReference>
<feature type="region of interest" description="Disordered" evidence="1">
    <location>
        <begin position="477"/>
        <end position="540"/>
    </location>
</feature>
<dbReference type="AlphaFoldDB" id="A0A4S4KPQ1"/>
<name>A0A4S4KPQ1_9APHY</name>
<dbReference type="Proteomes" id="UP000309038">
    <property type="component" value="Unassembled WGS sequence"/>
</dbReference>
<evidence type="ECO:0000313" key="3">
    <source>
        <dbReference type="Proteomes" id="UP000309038"/>
    </source>
</evidence>
<feature type="compositionally biased region" description="Acidic residues" evidence="1">
    <location>
        <begin position="554"/>
        <end position="568"/>
    </location>
</feature>
<feature type="region of interest" description="Disordered" evidence="1">
    <location>
        <begin position="554"/>
        <end position="580"/>
    </location>
</feature>
<feature type="compositionally biased region" description="Basic and acidic residues" evidence="1">
    <location>
        <begin position="666"/>
        <end position="675"/>
    </location>
</feature>
<dbReference type="PROSITE" id="PS00018">
    <property type="entry name" value="EF_HAND_1"/>
    <property type="match status" value="1"/>
</dbReference>
<organism evidence="2 3">
    <name type="scientific">Hermanssonia centrifuga</name>
    <dbReference type="NCBI Taxonomy" id="98765"/>
    <lineage>
        <taxon>Eukaryota</taxon>
        <taxon>Fungi</taxon>
        <taxon>Dikarya</taxon>
        <taxon>Basidiomycota</taxon>
        <taxon>Agaricomycotina</taxon>
        <taxon>Agaricomycetes</taxon>
        <taxon>Polyporales</taxon>
        <taxon>Meruliaceae</taxon>
        <taxon>Hermanssonia</taxon>
    </lineage>
</organism>
<comment type="caution">
    <text evidence="2">The sequence shown here is derived from an EMBL/GenBank/DDBJ whole genome shotgun (WGS) entry which is preliminary data.</text>
</comment>